<evidence type="ECO:0000256" key="15">
    <source>
        <dbReference type="ARBA" id="ARBA00049902"/>
    </source>
</evidence>
<dbReference type="InterPro" id="IPR012338">
    <property type="entry name" value="Beta-lactam/transpept-like"/>
</dbReference>
<dbReference type="Pfam" id="PF00912">
    <property type="entry name" value="Transgly"/>
    <property type="match status" value="1"/>
</dbReference>
<dbReference type="RefSeq" id="WP_197114935.1">
    <property type="nucleotide sequence ID" value="NZ_JACBXQ010000002.1"/>
</dbReference>
<keyword evidence="4" id="KW-0328">Glycosyltransferase</keyword>
<evidence type="ECO:0000256" key="8">
    <source>
        <dbReference type="ARBA" id="ARBA00022960"/>
    </source>
</evidence>
<protein>
    <submittedName>
        <fullName evidence="19">PBP1A family penicillin-binding protein</fullName>
    </submittedName>
</protein>
<dbReference type="NCBIfam" id="TIGR02074">
    <property type="entry name" value="PBP_1a_fam"/>
    <property type="match status" value="1"/>
</dbReference>
<dbReference type="Proteomes" id="UP000721415">
    <property type="component" value="Unassembled WGS sequence"/>
</dbReference>
<evidence type="ECO:0000313" key="20">
    <source>
        <dbReference type="Proteomes" id="UP000721415"/>
    </source>
</evidence>
<comment type="catalytic activity">
    <reaction evidence="15">
        <text>[GlcNAc-(1-&gt;4)-Mur2Ac(oyl-L-Ala-gamma-D-Glu-L-Lys-D-Ala-D-Ala)](n)-di-trans,octa-cis-undecaprenyl diphosphate + beta-D-GlcNAc-(1-&gt;4)-Mur2Ac(oyl-L-Ala-gamma-D-Glu-L-Lys-D-Ala-D-Ala)-di-trans,octa-cis-undecaprenyl diphosphate = [GlcNAc-(1-&gt;4)-Mur2Ac(oyl-L-Ala-gamma-D-Glu-L-Lys-D-Ala-D-Ala)](n+1)-di-trans,octa-cis-undecaprenyl diphosphate + di-trans,octa-cis-undecaprenyl diphosphate + H(+)</text>
        <dbReference type="Rhea" id="RHEA:23708"/>
        <dbReference type="Rhea" id="RHEA-COMP:9602"/>
        <dbReference type="Rhea" id="RHEA-COMP:9603"/>
        <dbReference type="ChEBI" id="CHEBI:15378"/>
        <dbReference type="ChEBI" id="CHEBI:58405"/>
        <dbReference type="ChEBI" id="CHEBI:60033"/>
        <dbReference type="ChEBI" id="CHEBI:78435"/>
        <dbReference type="EC" id="2.4.99.28"/>
    </reaction>
</comment>
<accession>A0ABS0LPW9</accession>
<gene>
    <name evidence="19" type="ORF">HZY91_03780</name>
</gene>
<evidence type="ECO:0000256" key="16">
    <source>
        <dbReference type="SAM" id="Phobius"/>
    </source>
</evidence>
<keyword evidence="12" id="KW-0511">Multifunctional enzyme</keyword>
<dbReference type="InterPro" id="IPR023346">
    <property type="entry name" value="Lysozyme-like_dom_sf"/>
</dbReference>
<feature type="domain" description="Glycosyl transferase family 51" evidence="18">
    <location>
        <begin position="86"/>
        <end position="251"/>
    </location>
</feature>
<organism evidence="19 20">
    <name type="scientific">Facklamia lactis</name>
    <dbReference type="NCBI Taxonomy" id="2749967"/>
    <lineage>
        <taxon>Bacteria</taxon>
        <taxon>Bacillati</taxon>
        <taxon>Bacillota</taxon>
        <taxon>Bacilli</taxon>
        <taxon>Lactobacillales</taxon>
        <taxon>Aerococcaceae</taxon>
        <taxon>Facklamia</taxon>
    </lineage>
</organism>
<keyword evidence="2" id="KW-0121">Carboxypeptidase</keyword>
<feature type="domain" description="Penicillin-binding protein transpeptidase" evidence="17">
    <location>
        <begin position="355"/>
        <end position="602"/>
    </location>
</feature>
<keyword evidence="8" id="KW-0133">Cell shape</keyword>
<keyword evidence="20" id="KW-1185">Reference proteome</keyword>
<evidence type="ECO:0000259" key="17">
    <source>
        <dbReference type="Pfam" id="PF00905"/>
    </source>
</evidence>
<feature type="transmembrane region" description="Helical" evidence="16">
    <location>
        <begin position="35"/>
        <end position="55"/>
    </location>
</feature>
<keyword evidence="1" id="KW-1003">Cell membrane</keyword>
<evidence type="ECO:0000256" key="2">
    <source>
        <dbReference type="ARBA" id="ARBA00022645"/>
    </source>
</evidence>
<dbReference type="InterPro" id="IPR036950">
    <property type="entry name" value="PBP_transglycosylase"/>
</dbReference>
<dbReference type="Pfam" id="PF00905">
    <property type="entry name" value="Transpeptidase"/>
    <property type="match status" value="1"/>
</dbReference>
<reference evidence="19 20" key="1">
    <citation type="submission" date="2020-07" db="EMBL/GenBank/DDBJ databases">
        <title>Facklamia lactis sp. nov., isolated from raw milk.</title>
        <authorList>
            <person name="Doll E.V."/>
            <person name="Huptas C."/>
            <person name="Staib L."/>
            <person name="Wenning M."/>
            <person name="Scherer S."/>
        </authorList>
    </citation>
    <scope>NUCLEOTIDE SEQUENCE [LARGE SCALE GENOMIC DNA]</scope>
    <source>
        <strain evidence="19 20">DSM 111018</strain>
    </source>
</reference>
<evidence type="ECO:0000256" key="6">
    <source>
        <dbReference type="ARBA" id="ARBA00022692"/>
    </source>
</evidence>
<evidence type="ECO:0000256" key="10">
    <source>
        <dbReference type="ARBA" id="ARBA00022989"/>
    </source>
</evidence>
<dbReference type="PANTHER" id="PTHR32282:SF32">
    <property type="entry name" value="PENICILLIN-BINDING PROTEIN 2A"/>
    <property type="match status" value="1"/>
</dbReference>
<proteinExistence type="predicted"/>
<sequence>MNFKKKSTQETSDSRKHRYWQGFKNLWRYYRGWKWLIFIGLSLSLFLSSYLVLLAKMTNVDTLQNALQNQTTIYDRYDQTAGTLLAQKGNYVPLDQISQEMQDTVIYTEDKRFYEHNGFDTMGIGRAIVRLLINRDTSGGGGSTLTQQLAKNAFLSADQTLQRKLKELFLALEIEKVYDKDQILEMYLNNAYFGNGVWGIEDASLKYFGVYANQLDWNQSMILTGMLKGPSIFNPIDDYDAAIDRRNVIADLLTKEGVISFNTAEEIKNNGIALYDAYIPANSGHEYPHYFDAVINEATKVTDIPEDDLMSKGYTVYTNLDQGAQNSLDSSYAENDYLFNDGGEDLPIVQSASAVVDSESGGIMAVYGGRGEYIYRGFNRATDMYRAPGSIIKPLAVYLPALEEGLHMHSMVPDVVKAYGPDDYMPENYNHYTEPSGEVPLYYALAQSKNTSAVYLLDQLGIDVAVEKLRQFGIKVPKQDMQLTLALGAFSTGVSPVQMASSYAAFANEGIRQDSYFIRRIEDASGKVVYENERPARHLIMTKNIAADMTSMMLDTYGGYGTGYGAGPDNGLIAGKTGSTEVFDGSSQTRDRWMVGYTPDFAIATWVGLDDVESGNLDEIMPEGLGQLFKSQTTYLIANSPQTPFEVTYASQMEEDSNSVASTAWLDQMGKFVRKLGEDINQNSHQWFQDAKEIAGDWGRKLSDFLQSF</sequence>
<dbReference type="Gene3D" id="3.40.710.10">
    <property type="entry name" value="DD-peptidase/beta-lactamase superfamily"/>
    <property type="match status" value="1"/>
</dbReference>
<name>A0ABS0LPW9_9LACT</name>
<evidence type="ECO:0000256" key="13">
    <source>
        <dbReference type="ARBA" id="ARBA00023316"/>
    </source>
</evidence>
<keyword evidence="11 16" id="KW-0472">Membrane</keyword>
<evidence type="ECO:0000313" key="19">
    <source>
        <dbReference type="EMBL" id="MBG9986012.1"/>
    </source>
</evidence>
<dbReference type="EMBL" id="JACBXQ010000002">
    <property type="protein sequence ID" value="MBG9986012.1"/>
    <property type="molecule type" value="Genomic_DNA"/>
</dbReference>
<evidence type="ECO:0000256" key="7">
    <source>
        <dbReference type="ARBA" id="ARBA00022801"/>
    </source>
</evidence>
<keyword evidence="5" id="KW-0808">Transferase</keyword>
<keyword evidence="9" id="KW-0573">Peptidoglycan synthesis</keyword>
<keyword evidence="10 16" id="KW-1133">Transmembrane helix</keyword>
<dbReference type="SUPFAM" id="SSF56601">
    <property type="entry name" value="beta-lactamase/transpeptidase-like"/>
    <property type="match status" value="1"/>
</dbReference>
<evidence type="ECO:0000256" key="1">
    <source>
        <dbReference type="ARBA" id="ARBA00022475"/>
    </source>
</evidence>
<evidence type="ECO:0000256" key="12">
    <source>
        <dbReference type="ARBA" id="ARBA00023268"/>
    </source>
</evidence>
<comment type="caution">
    <text evidence="19">The sequence shown here is derived from an EMBL/GenBank/DDBJ whole genome shotgun (WGS) entry which is preliminary data.</text>
</comment>
<keyword evidence="6 16" id="KW-0812">Transmembrane</keyword>
<evidence type="ECO:0000259" key="18">
    <source>
        <dbReference type="Pfam" id="PF00912"/>
    </source>
</evidence>
<dbReference type="InterPro" id="IPR050396">
    <property type="entry name" value="Glycosyltr_51/Transpeptidase"/>
</dbReference>
<dbReference type="PANTHER" id="PTHR32282">
    <property type="entry name" value="BINDING PROTEIN TRANSPEPTIDASE, PUTATIVE-RELATED"/>
    <property type="match status" value="1"/>
</dbReference>
<evidence type="ECO:0000256" key="11">
    <source>
        <dbReference type="ARBA" id="ARBA00023136"/>
    </source>
</evidence>
<dbReference type="InterPro" id="IPR001264">
    <property type="entry name" value="Glyco_trans_51"/>
</dbReference>
<comment type="catalytic activity">
    <reaction evidence="14">
        <text>Preferential cleavage: (Ac)2-L-Lys-D-Ala-|-D-Ala. Also transpeptidation of peptidyl-alanyl moieties that are N-acyl substituents of D-alanine.</text>
        <dbReference type="EC" id="3.4.16.4"/>
    </reaction>
</comment>
<evidence type="ECO:0000256" key="5">
    <source>
        <dbReference type="ARBA" id="ARBA00022679"/>
    </source>
</evidence>
<dbReference type="SUPFAM" id="SSF53955">
    <property type="entry name" value="Lysozyme-like"/>
    <property type="match status" value="1"/>
</dbReference>
<evidence type="ECO:0000256" key="9">
    <source>
        <dbReference type="ARBA" id="ARBA00022984"/>
    </source>
</evidence>
<keyword evidence="3" id="KW-0645">Protease</keyword>
<dbReference type="Gene3D" id="1.10.3810.10">
    <property type="entry name" value="Biosynthetic peptidoglycan transglycosylase-like"/>
    <property type="match status" value="1"/>
</dbReference>
<keyword evidence="13" id="KW-0961">Cell wall biogenesis/degradation</keyword>
<keyword evidence="7" id="KW-0378">Hydrolase</keyword>
<evidence type="ECO:0000256" key="14">
    <source>
        <dbReference type="ARBA" id="ARBA00034000"/>
    </source>
</evidence>
<evidence type="ECO:0000256" key="4">
    <source>
        <dbReference type="ARBA" id="ARBA00022676"/>
    </source>
</evidence>
<dbReference type="InterPro" id="IPR001460">
    <property type="entry name" value="PCN-bd_Tpept"/>
</dbReference>
<evidence type="ECO:0000256" key="3">
    <source>
        <dbReference type="ARBA" id="ARBA00022670"/>
    </source>
</evidence>